<keyword evidence="3" id="KW-1185">Reference proteome</keyword>
<evidence type="ECO:0000256" key="1">
    <source>
        <dbReference type="SAM" id="Phobius"/>
    </source>
</evidence>
<dbReference type="InterPro" id="IPR001045">
    <property type="entry name" value="Spermi_synthase"/>
</dbReference>
<dbReference type="Gene3D" id="3.40.50.150">
    <property type="entry name" value="Vaccinia Virus protein VP39"/>
    <property type="match status" value="1"/>
</dbReference>
<dbReference type="PANTHER" id="PTHR11558">
    <property type="entry name" value="SPERMIDINE/SPERMINE SYNTHASE"/>
    <property type="match status" value="1"/>
</dbReference>
<dbReference type="CDD" id="cd02440">
    <property type="entry name" value="AdoMet_MTases"/>
    <property type="match status" value="1"/>
</dbReference>
<protein>
    <submittedName>
        <fullName evidence="2">Uncharacterized protein</fullName>
    </submittedName>
</protein>
<dbReference type="GO" id="GO:0003824">
    <property type="term" value="F:catalytic activity"/>
    <property type="evidence" value="ECO:0007669"/>
    <property type="project" value="InterPro"/>
</dbReference>
<dbReference type="InterPro" id="IPR029063">
    <property type="entry name" value="SAM-dependent_MTases_sf"/>
</dbReference>
<reference evidence="2" key="1">
    <citation type="submission" date="2021-06" db="EMBL/GenBank/DDBJ databases">
        <title>Parelaphostrongylus tenuis whole genome reference sequence.</title>
        <authorList>
            <person name="Garwood T.J."/>
            <person name="Larsen P.A."/>
            <person name="Fountain-Jones N.M."/>
            <person name="Garbe J.R."/>
            <person name="Macchietto M.G."/>
            <person name="Kania S.A."/>
            <person name="Gerhold R.W."/>
            <person name="Richards J.E."/>
            <person name="Wolf T.M."/>
        </authorList>
    </citation>
    <scope>NUCLEOTIDE SEQUENCE</scope>
    <source>
        <strain evidence="2">MNPRO001-30</strain>
        <tissue evidence="2">Meninges</tissue>
    </source>
</reference>
<evidence type="ECO:0000313" key="2">
    <source>
        <dbReference type="EMBL" id="KAJ1361303.1"/>
    </source>
</evidence>
<gene>
    <name evidence="2" type="ORF">KIN20_020519</name>
</gene>
<keyword evidence="1" id="KW-1133">Transmembrane helix</keyword>
<evidence type="ECO:0000313" key="3">
    <source>
        <dbReference type="Proteomes" id="UP001196413"/>
    </source>
</evidence>
<keyword evidence="1" id="KW-0472">Membrane</keyword>
<dbReference type="Proteomes" id="UP001196413">
    <property type="component" value="Unassembled WGS sequence"/>
</dbReference>
<proteinExistence type="predicted"/>
<sequence>MLNHENFDKVIKTGYFRSRILRAAVKEGLNKKTSLFTFAYLKLPQKLVRSALDSSKWKIDFDVAPQGGPLIMANEIFESGSVSRTNTANTHVVVMGLGGGFISGYLHHHFPQMRITAVDISPTVVSMAKKWFSMETDNRYDIVVEDGVQYFRRCVEQGQRFDAILLDACSLDFEADFTCPVKVFLTEETISNMATLLGQRGVLTINFLARLKTLKDEVLNTFHKYFKYEKPTALGKSPNYIHTFAQFRATKTARGHEHEQIKGIDNYRLDCAHDIYTLELFLFLHYCVYPIPVIFISHQKSFMMFLSVLSIRLLANS</sequence>
<dbReference type="PANTHER" id="PTHR11558:SF11">
    <property type="entry name" value="SPERMIDINE SYNTHASE"/>
    <property type="match status" value="1"/>
</dbReference>
<keyword evidence="1" id="KW-0812">Transmembrane</keyword>
<name>A0AAD5QQX8_PARTN</name>
<dbReference type="EMBL" id="JAHQIW010004160">
    <property type="protein sequence ID" value="KAJ1361303.1"/>
    <property type="molecule type" value="Genomic_DNA"/>
</dbReference>
<dbReference type="Pfam" id="PF01564">
    <property type="entry name" value="Spermine_synth"/>
    <property type="match status" value="1"/>
</dbReference>
<organism evidence="2 3">
    <name type="scientific">Parelaphostrongylus tenuis</name>
    <name type="common">Meningeal worm</name>
    <dbReference type="NCBI Taxonomy" id="148309"/>
    <lineage>
        <taxon>Eukaryota</taxon>
        <taxon>Metazoa</taxon>
        <taxon>Ecdysozoa</taxon>
        <taxon>Nematoda</taxon>
        <taxon>Chromadorea</taxon>
        <taxon>Rhabditida</taxon>
        <taxon>Rhabditina</taxon>
        <taxon>Rhabditomorpha</taxon>
        <taxon>Strongyloidea</taxon>
        <taxon>Metastrongylidae</taxon>
        <taxon>Parelaphostrongylus</taxon>
    </lineage>
</organism>
<dbReference type="AlphaFoldDB" id="A0AAD5QQX8"/>
<dbReference type="SUPFAM" id="SSF53335">
    <property type="entry name" value="S-adenosyl-L-methionine-dependent methyltransferases"/>
    <property type="match status" value="1"/>
</dbReference>
<accession>A0AAD5QQX8</accession>
<comment type="caution">
    <text evidence="2">The sequence shown here is derived from an EMBL/GenBank/DDBJ whole genome shotgun (WGS) entry which is preliminary data.</text>
</comment>
<feature type="transmembrane region" description="Helical" evidence="1">
    <location>
        <begin position="275"/>
        <end position="296"/>
    </location>
</feature>